<gene>
    <name evidence="8" type="ORF">PV09_08275</name>
</gene>
<dbReference type="InterPro" id="IPR020846">
    <property type="entry name" value="MFS_dom"/>
</dbReference>
<dbReference type="PANTHER" id="PTHR23502">
    <property type="entry name" value="MAJOR FACILITATOR SUPERFAMILY"/>
    <property type="match status" value="1"/>
</dbReference>
<dbReference type="STRING" id="253628.A0A0D2ALU9"/>
<dbReference type="FunFam" id="1.20.1250.20:FF:000011">
    <property type="entry name" value="MFS multidrug transporter, putative"/>
    <property type="match status" value="1"/>
</dbReference>
<evidence type="ECO:0000313" key="9">
    <source>
        <dbReference type="Proteomes" id="UP000053259"/>
    </source>
</evidence>
<dbReference type="RefSeq" id="XP_016209958.1">
    <property type="nucleotide sequence ID" value="XM_016362141.1"/>
</dbReference>
<sequence>MSPIKTLFNDEQVVQSTESTTTSKSVIPIAERERKPSQTSEDYESGTTDSLDNERLSTQEGHELSNKNALHVVESNRANTLTKYTTGLSVVTTTDPNFEIDFLDDDPDNPRNWPMWYRCIIIFMISYSTLTVVMYSTSYTSAIPGIMSSFNIDNETIPVLGITTYMIGLALGSVVLAPLSEMYGRRPIYLVAMAMFCLLTIPCALAPNLEAILITRFFGAIAGSALISNSPGTVNDIVTEEYRALAFSLWSIGPMNGPVVGPLVGGFVFENLGWRWTNWIICILSGVGFAMLLCIKETYAPAILRKKVMVRKKETDDGRWWCRYDDKKDFWPLLRLNLSRPFIMTIKEPICIFWDIYIALLYAILYLCFVAYPIVFSDLRGWSPGITGLAYMGIGIGSLICIASEPAIRKMINSHKPDPATGRPPPESMVSIVCIGAITVPIGEMIFAWTCTPNVHWIVPILAGIPFGFGNTSVFIYASNYLVHSYGIYAASALAGNSVFRSLVGGTLPLAGPSLYRSLGPHYAGTLLSCLEFLCVPIPFVFYRYGHKIRMKSTLIRQMQEDMDRLDAKKRKNEERIARDRSRAGTAISEKVPVHEIEAELERVVSKAEKELVV</sequence>
<dbReference type="SUPFAM" id="SSF103473">
    <property type="entry name" value="MFS general substrate transporter"/>
    <property type="match status" value="1"/>
</dbReference>
<dbReference type="GeneID" id="27316248"/>
<keyword evidence="4 6" id="KW-0472">Membrane</keyword>
<dbReference type="InterPro" id="IPR011701">
    <property type="entry name" value="MFS"/>
</dbReference>
<dbReference type="Pfam" id="PF07690">
    <property type="entry name" value="MFS_1"/>
    <property type="match status" value="1"/>
</dbReference>
<dbReference type="GO" id="GO:0140115">
    <property type="term" value="P:export across plasma membrane"/>
    <property type="evidence" value="ECO:0007669"/>
    <property type="project" value="UniProtKB-ARBA"/>
</dbReference>
<keyword evidence="9" id="KW-1185">Reference proteome</keyword>
<dbReference type="PANTHER" id="PTHR23502:SF12">
    <property type="entry name" value="MULTIDRUG TRANSPORTER, PUTATIVE (AFU_ORTHOLOGUE AFUA_1G06440)-RELATED"/>
    <property type="match status" value="1"/>
</dbReference>
<feature type="compositionally biased region" description="Polar residues" evidence="5">
    <location>
        <begin position="37"/>
        <end position="50"/>
    </location>
</feature>
<feature type="transmembrane region" description="Helical" evidence="6">
    <location>
        <begin position="213"/>
        <end position="232"/>
    </location>
</feature>
<dbReference type="GO" id="GO:0042908">
    <property type="term" value="P:xenobiotic transport"/>
    <property type="evidence" value="ECO:0007669"/>
    <property type="project" value="UniProtKB-ARBA"/>
</dbReference>
<evidence type="ECO:0000256" key="5">
    <source>
        <dbReference type="SAM" id="MobiDB-lite"/>
    </source>
</evidence>
<feature type="transmembrane region" description="Helical" evidence="6">
    <location>
        <begin position="276"/>
        <end position="295"/>
    </location>
</feature>
<feature type="transmembrane region" description="Helical" evidence="6">
    <location>
        <begin position="157"/>
        <end position="176"/>
    </location>
</feature>
<evidence type="ECO:0000256" key="4">
    <source>
        <dbReference type="ARBA" id="ARBA00023136"/>
    </source>
</evidence>
<dbReference type="GO" id="GO:0005886">
    <property type="term" value="C:plasma membrane"/>
    <property type="evidence" value="ECO:0007669"/>
    <property type="project" value="TreeGrafter"/>
</dbReference>
<feature type="region of interest" description="Disordered" evidence="5">
    <location>
        <begin position="1"/>
        <end position="68"/>
    </location>
</feature>
<dbReference type="VEuPathDB" id="FungiDB:PV09_08275"/>
<feature type="transmembrane region" description="Helical" evidence="6">
    <location>
        <begin position="429"/>
        <end position="449"/>
    </location>
</feature>
<name>A0A0D2ALU9_9PEZI</name>
<feature type="compositionally biased region" description="Basic and acidic residues" evidence="5">
    <location>
        <begin position="52"/>
        <end position="65"/>
    </location>
</feature>
<evidence type="ECO:0000256" key="2">
    <source>
        <dbReference type="ARBA" id="ARBA00022692"/>
    </source>
</evidence>
<dbReference type="CDD" id="cd17323">
    <property type="entry name" value="MFS_Tpo1_MDR_like"/>
    <property type="match status" value="1"/>
</dbReference>
<feature type="transmembrane region" description="Helical" evidence="6">
    <location>
        <begin position="523"/>
        <end position="543"/>
    </location>
</feature>
<dbReference type="OrthoDB" id="3365399at2759"/>
<dbReference type="PROSITE" id="PS50850">
    <property type="entry name" value="MFS"/>
    <property type="match status" value="1"/>
</dbReference>
<reference evidence="8 9" key="1">
    <citation type="submission" date="2015-01" db="EMBL/GenBank/DDBJ databases">
        <title>The Genome Sequence of Ochroconis gallopava CBS43764.</title>
        <authorList>
            <consortium name="The Broad Institute Genomics Platform"/>
            <person name="Cuomo C."/>
            <person name="de Hoog S."/>
            <person name="Gorbushina A."/>
            <person name="Stielow B."/>
            <person name="Teixiera M."/>
            <person name="Abouelleil A."/>
            <person name="Chapman S.B."/>
            <person name="Priest M."/>
            <person name="Young S.K."/>
            <person name="Wortman J."/>
            <person name="Nusbaum C."/>
            <person name="Birren B."/>
        </authorList>
    </citation>
    <scope>NUCLEOTIDE SEQUENCE [LARGE SCALE GENOMIC DNA]</scope>
    <source>
        <strain evidence="8 9">CBS 43764</strain>
    </source>
</reference>
<dbReference type="GO" id="GO:0022857">
    <property type="term" value="F:transmembrane transporter activity"/>
    <property type="evidence" value="ECO:0007669"/>
    <property type="project" value="InterPro"/>
</dbReference>
<evidence type="ECO:0000256" key="1">
    <source>
        <dbReference type="ARBA" id="ARBA00004141"/>
    </source>
</evidence>
<evidence type="ECO:0000256" key="6">
    <source>
        <dbReference type="SAM" id="Phobius"/>
    </source>
</evidence>
<dbReference type="PROSITE" id="PS00216">
    <property type="entry name" value="SUGAR_TRANSPORT_1"/>
    <property type="match status" value="1"/>
</dbReference>
<proteinExistence type="predicted"/>
<comment type="subcellular location">
    <subcellularLocation>
        <location evidence="1">Membrane</location>
        <topology evidence="1">Multi-pass membrane protein</topology>
    </subcellularLocation>
</comment>
<feature type="transmembrane region" description="Helical" evidence="6">
    <location>
        <begin position="455"/>
        <end position="479"/>
    </location>
</feature>
<dbReference type="InterPro" id="IPR036259">
    <property type="entry name" value="MFS_trans_sf"/>
</dbReference>
<evidence type="ECO:0000259" key="7">
    <source>
        <dbReference type="PROSITE" id="PS50850"/>
    </source>
</evidence>
<feature type="transmembrane region" description="Helical" evidence="6">
    <location>
        <begin position="244"/>
        <end position="264"/>
    </location>
</feature>
<feature type="domain" description="Major facilitator superfamily (MFS) profile" evidence="7">
    <location>
        <begin position="121"/>
        <end position="547"/>
    </location>
</feature>
<dbReference type="Gene3D" id="1.20.1250.20">
    <property type="entry name" value="MFS general substrate transporter like domains"/>
    <property type="match status" value="1"/>
</dbReference>
<feature type="transmembrane region" description="Helical" evidence="6">
    <location>
        <begin position="388"/>
        <end position="408"/>
    </location>
</feature>
<evidence type="ECO:0000256" key="3">
    <source>
        <dbReference type="ARBA" id="ARBA00022989"/>
    </source>
</evidence>
<dbReference type="InParanoid" id="A0A0D2ALU9"/>
<evidence type="ECO:0000313" key="8">
    <source>
        <dbReference type="EMBL" id="KIW00089.1"/>
    </source>
</evidence>
<feature type="compositionally biased region" description="Low complexity" evidence="5">
    <location>
        <begin position="11"/>
        <end position="26"/>
    </location>
</feature>
<dbReference type="Proteomes" id="UP000053259">
    <property type="component" value="Unassembled WGS sequence"/>
</dbReference>
<feature type="transmembrane region" description="Helical" evidence="6">
    <location>
        <begin position="486"/>
        <end position="503"/>
    </location>
</feature>
<protein>
    <recommendedName>
        <fullName evidence="7">Major facilitator superfamily (MFS) profile domain-containing protein</fullName>
    </recommendedName>
</protein>
<keyword evidence="3 6" id="KW-1133">Transmembrane helix</keyword>
<dbReference type="InterPro" id="IPR005829">
    <property type="entry name" value="Sugar_transporter_CS"/>
</dbReference>
<keyword evidence="2 6" id="KW-0812">Transmembrane</keyword>
<dbReference type="HOGENOM" id="CLU_008455_11_6_1"/>
<dbReference type="EMBL" id="KN847567">
    <property type="protein sequence ID" value="KIW00089.1"/>
    <property type="molecule type" value="Genomic_DNA"/>
</dbReference>
<organism evidence="8 9">
    <name type="scientific">Verruconis gallopava</name>
    <dbReference type="NCBI Taxonomy" id="253628"/>
    <lineage>
        <taxon>Eukaryota</taxon>
        <taxon>Fungi</taxon>
        <taxon>Dikarya</taxon>
        <taxon>Ascomycota</taxon>
        <taxon>Pezizomycotina</taxon>
        <taxon>Dothideomycetes</taxon>
        <taxon>Pleosporomycetidae</taxon>
        <taxon>Venturiales</taxon>
        <taxon>Sympoventuriaceae</taxon>
        <taxon>Verruconis</taxon>
    </lineage>
</organism>
<accession>A0A0D2ALU9</accession>
<feature type="transmembrane region" description="Helical" evidence="6">
    <location>
        <begin position="115"/>
        <end position="137"/>
    </location>
</feature>
<feature type="transmembrane region" description="Helical" evidence="6">
    <location>
        <begin position="188"/>
        <end position="207"/>
    </location>
</feature>
<dbReference type="AlphaFoldDB" id="A0A0D2ALU9"/>
<feature type="transmembrane region" description="Helical" evidence="6">
    <location>
        <begin position="352"/>
        <end position="376"/>
    </location>
</feature>